<dbReference type="InterPro" id="IPR019734">
    <property type="entry name" value="TPR_rpt"/>
</dbReference>
<dbReference type="EMBL" id="JAHXZN010000005">
    <property type="protein sequence ID" value="MBW6532010.1"/>
    <property type="molecule type" value="Genomic_DNA"/>
</dbReference>
<accession>A0ABS7BR64</accession>
<name>A0ABS7BR64_9SPHN</name>
<dbReference type="Proteomes" id="UP000759103">
    <property type="component" value="Unassembled WGS sequence"/>
</dbReference>
<evidence type="ECO:0000256" key="2">
    <source>
        <dbReference type="SAM" id="SignalP"/>
    </source>
</evidence>
<protein>
    <submittedName>
        <fullName evidence="3">Tetratricopeptide repeat protein</fullName>
    </submittedName>
</protein>
<keyword evidence="2" id="KW-0732">Signal</keyword>
<dbReference type="RefSeq" id="WP_219749375.1">
    <property type="nucleotide sequence ID" value="NZ_JAHXZN010000005.1"/>
</dbReference>
<dbReference type="SUPFAM" id="SSF48452">
    <property type="entry name" value="TPR-like"/>
    <property type="match status" value="1"/>
</dbReference>
<dbReference type="PROSITE" id="PS50005">
    <property type="entry name" value="TPR"/>
    <property type="match status" value="1"/>
</dbReference>
<dbReference type="Pfam" id="PF14559">
    <property type="entry name" value="TPR_19"/>
    <property type="match status" value="1"/>
</dbReference>
<feature type="signal peptide" evidence="2">
    <location>
        <begin position="1"/>
        <end position="20"/>
    </location>
</feature>
<sequence>MRRVAMVGALSLALLGAGLAEVVAPAAATSDGRVRAADAAHHAERARKALVKRRWGRAVHESEIAVADAPENGEHRRLLGVAYLRAGRFVSAARAFEDALTLRHDDHAAALNLALTQVAVGQWDRARATLAAHAGGIAAPDRGLALALAGDLPGALQVLMPAARLPEADAKTRQNLAFTLALTGQWPQARALAAYDLPADAVDRRLATWAALAQPRAASDQVAALLGITPAGDPGLPVSLALVAPAPVATPIAVAAPPPPTFVSQIVPPAAPPLVSRPVPPAALVPTARPVVASRSRPLTPGGYYLQLGAYENAAVARDGWRGALRRWPVLGRLRPTGIAADRSSSLYRLSVGGVARGDAIQLCRGYRLRGGRCFVRLAAGDRPAPWRAGSRFAAK</sequence>
<evidence type="ECO:0000256" key="1">
    <source>
        <dbReference type="PROSITE-ProRule" id="PRU00339"/>
    </source>
</evidence>
<feature type="chain" id="PRO_5047173512" evidence="2">
    <location>
        <begin position="21"/>
        <end position="396"/>
    </location>
</feature>
<keyword evidence="4" id="KW-1185">Reference proteome</keyword>
<keyword evidence="1" id="KW-0802">TPR repeat</keyword>
<evidence type="ECO:0000313" key="4">
    <source>
        <dbReference type="Proteomes" id="UP000759103"/>
    </source>
</evidence>
<feature type="repeat" description="TPR" evidence="1">
    <location>
        <begin position="73"/>
        <end position="106"/>
    </location>
</feature>
<reference evidence="3 4" key="1">
    <citation type="submission" date="2021-07" db="EMBL/GenBank/DDBJ databases">
        <title>Sphingomonas sp.</title>
        <authorList>
            <person name="Feng G."/>
            <person name="Li J."/>
            <person name="Pan M."/>
        </authorList>
    </citation>
    <scope>NUCLEOTIDE SEQUENCE [LARGE SCALE GENOMIC DNA]</scope>
    <source>
        <strain evidence="3 4">RRHST34</strain>
    </source>
</reference>
<dbReference type="InterPro" id="IPR011990">
    <property type="entry name" value="TPR-like_helical_dom_sf"/>
</dbReference>
<proteinExistence type="predicted"/>
<evidence type="ECO:0000313" key="3">
    <source>
        <dbReference type="EMBL" id="MBW6532010.1"/>
    </source>
</evidence>
<organism evidence="3 4">
    <name type="scientific">Sphingomonas citri</name>
    <dbReference type="NCBI Taxonomy" id="2862499"/>
    <lineage>
        <taxon>Bacteria</taxon>
        <taxon>Pseudomonadati</taxon>
        <taxon>Pseudomonadota</taxon>
        <taxon>Alphaproteobacteria</taxon>
        <taxon>Sphingomonadales</taxon>
        <taxon>Sphingomonadaceae</taxon>
        <taxon>Sphingomonas</taxon>
    </lineage>
</organism>
<dbReference type="Gene3D" id="1.25.40.10">
    <property type="entry name" value="Tetratricopeptide repeat domain"/>
    <property type="match status" value="1"/>
</dbReference>
<comment type="caution">
    <text evidence="3">The sequence shown here is derived from an EMBL/GenBank/DDBJ whole genome shotgun (WGS) entry which is preliminary data.</text>
</comment>
<gene>
    <name evidence="3" type="ORF">KZ820_14815</name>
</gene>